<dbReference type="EC" id="2.7.11.1" evidence="2"/>
<dbReference type="InterPro" id="IPR000719">
    <property type="entry name" value="Prot_kinase_dom"/>
</dbReference>
<dbReference type="PROSITE" id="PS00108">
    <property type="entry name" value="PROTEIN_KINASE_ST"/>
    <property type="match status" value="1"/>
</dbReference>
<dbReference type="Gene3D" id="1.10.510.10">
    <property type="entry name" value="Transferase(Phosphotransferase) domain 1"/>
    <property type="match status" value="1"/>
</dbReference>
<accession>A0AAD7KWJ0</accession>
<evidence type="ECO:0000256" key="6">
    <source>
        <dbReference type="ARBA" id="ARBA00022614"/>
    </source>
</evidence>
<sequence length="840" mass="93239">MVFPSLNYFLLKEMDLRVRSHHGCRGLKILSFQRNSFTGYIPRDFGNLTKLQLLYLGHNNLEGPIPVELGILSNLENLSLLYNDLTGSIPSNLFNVSTMKTLYLSVNPLSGFLPSDIGYTLPNLKGLYLAKINLSGKIPSSICNASYLNYLELSYNSLTGAIPNALGSLRYLQGLHIAENHLTDINFLASMTNCRNLQYLDFASNPLYGKFPNSVGNLSSSLQYFNAGFCKINGNVPEEIGNLSGLLRLELNGNDFKGQIPTTIKDLLHMQQLNLGENKLDGSIPDEVCQMENLGQLIVSNNKLCGQVPSCLGMLPSLRYLYLDSNNITSKIPSTLWTLENILALNFSLNAFDGYLPPEIQNLKVVMQLDLSWNRISGTIPSTIGGLQSLVILSLAHNQLQGSIPESIGNLLSLEFLDMSNNVLSGLIPMSLELLNNLKYINVSYNKLQGEIPNGGPFVNFTAQSFMMNNALCGIPNLQVPPCKKGAKKRWMTKLLLLVCIVPVIVSIILLGSCVMLLRYRRKSTGARTENEISTLGVPRRISYYELLQATNRFDQSNFLGIGSFGSEFKGRLSDGMLIAVKVFDLDLEAGPRSFDVECDAIRKLRHRNLIKIISSCSNVDFKALVMEFMPNGSLEKWLYSHNCSLDFTQRLDIMIDVASALEYLHHGFPTPVVHCDLKPSNILLDEDMVAHVADFGITKLLYEGQSRTHTNTLATLGYIAPEYGAKGIVSTKGDVYSFGIMLMEIFTRMKPTDDMFGGELSLKSWVNECVPHSTIQVMDSNLLKGEEENFSTKELCTSSITQLALNCCADLPEERISMKDALVSLNKIKTKFMEMLLGD</sequence>
<dbReference type="SUPFAM" id="SSF56112">
    <property type="entry name" value="Protein kinase-like (PK-like)"/>
    <property type="match status" value="1"/>
</dbReference>
<protein>
    <recommendedName>
        <fullName evidence="2">non-specific serine/threonine protein kinase</fullName>
        <ecNumber evidence="2">2.7.11.1</ecNumber>
    </recommendedName>
</protein>
<evidence type="ECO:0000313" key="22">
    <source>
        <dbReference type="EMBL" id="KAJ7947121.1"/>
    </source>
</evidence>
<dbReference type="GO" id="GO:0005524">
    <property type="term" value="F:ATP binding"/>
    <property type="evidence" value="ECO:0007669"/>
    <property type="project" value="UniProtKB-KW"/>
</dbReference>
<dbReference type="InterPro" id="IPR003591">
    <property type="entry name" value="Leu-rich_rpt_typical-subtyp"/>
</dbReference>
<evidence type="ECO:0000256" key="15">
    <source>
        <dbReference type="ARBA" id="ARBA00023136"/>
    </source>
</evidence>
<dbReference type="Gene3D" id="3.30.200.20">
    <property type="entry name" value="Phosphorylase Kinase, domain 1"/>
    <property type="match status" value="1"/>
</dbReference>
<keyword evidence="10" id="KW-0677">Repeat</keyword>
<evidence type="ECO:0000256" key="3">
    <source>
        <dbReference type="ARBA" id="ARBA00022475"/>
    </source>
</evidence>
<evidence type="ECO:0000256" key="9">
    <source>
        <dbReference type="ARBA" id="ARBA00022729"/>
    </source>
</evidence>
<dbReference type="Pfam" id="PF00560">
    <property type="entry name" value="LRR_1"/>
    <property type="match status" value="6"/>
</dbReference>
<evidence type="ECO:0000256" key="4">
    <source>
        <dbReference type="ARBA" id="ARBA00022527"/>
    </source>
</evidence>
<dbReference type="FunFam" id="3.80.10.10:FF:000095">
    <property type="entry name" value="LRR receptor-like serine/threonine-protein kinase GSO1"/>
    <property type="match status" value="2"/>
</dbReference>
<evidence type="ECO:0000256" key="10">
    <source>
        <dbReference type="ARBA" id="ARBA00022737"/>
    </source>
</evidence>
<dbReference type="InterPro" id="IPR008271">
    <property type="entry name" value="Ser/Thr_kinase_AS"/>
</dbReference>
<dbReference type="SUPFAM" id="SSF52058">
    <property type="entry name" value="L domain-like"/>
    <property type="match status" value="2"/>
</dbReference>
<dbReference type="PROSITE" id="PS50011">
    <property type="entry name" value="PROTEIN_KINASE_DOM"/>
    <property type="match status" value="1"/>
</dbReference>
<dbReference type="EMBL" id="JARAOO010000013">
    <property type="protein sequence ID" value="KAJ7947121.1"/>
    <property type="molecule type" value="Genomic_DNA"/>
</dbReference>
<comment type="catalytic activity">
    <reaction evidence="19">
        <text>L-seryl-[protein] + ATP = O-phospho-L-seryl-[protein] + ADP + H(+)</text>
        <dbReference type="Rhea" id="RHEA:17989"/>
        <dbReference type="Rhea" id="RHEA-COMP:9863"/>
        <dbReference type="Rhea" id="RHEA-COMP:11604"/>
        <dbReference type="ChEBI" id="CHEBI:15378"/>
        <dbReference type="ChEBI" id="CHEBI:29999"/>
        <dbReference type="ChEBI" id="CHEBI:30616"/>
        <dbReference type="ChEBI" id="CHEBI:83421"/>
        <dbReference type="ChEBI" id="CHEBI:456216"/>
        <dbReference type="EC" id="2.7.11.1"/>
    </reaction>
</comment>
<organism evidence="22 23">
    <name type="scientific">Quillaja saponaria</name>
    <name type="common">Soap bark tree</name>
    <dbReference type="NCBI Taxonomy" id="32244"/>
    <lineage>
        <taxon>Eukaryota</taxon>
        <taxon>Viridiplantae</taxon>
        <taxon>Streptophyta</taxon>
        <taxon>Embryophyta</taxon>
        <taxon>Tracheophyta</taxon>
        <taxon>Spermatophyta</taxon>
        <taxon>Magnoliopsida</taxon>
        <taxon>eudicotyledons</taxon>
        <taxon>Gunneridae</taxon>
        <taxon>Pentapetalae</taxon>
        <taxon>rosids</taxon>
        <taxon>fabids</taxon>
        <taxon>Fabales</taxon>
        <taxon>Quillajaceae</taxon>
        <taxon>Quillaja</taxon>
    </lineage>
</organism>
<keyword evidence="8 20" id="KW-0812">Transmembrane</keyword>
<dbReference type="KEGG" id="qsa:O6P43_031968"/>
<keyword evidence="5" id="KW-0597">Phosphoprotein</keyword>
<reference evidence="22" key="1">
    <citation type="journal article" date="2023" name="Science">
        <title>Elucidation of the pathway for biosynthesis of saponin adjuvants from the soapbark tree.</title>
        <authorList>
            <person name="Reed J."/>
            <person name="Orme A."/>
            <person name="El-Demerdash A."/>
            <person name="Owen C."/>
            <person name="Martin L.B.B."/>
            <person name="Misra R.C."/>
            <person name="Kikuchi S."/>
            <person name="Rejzek M."/>
            <person name="Martin A.C."/>
            <person name="Harkess A."/>
            <person name="Leebens-Mack J."/>
            <person name="Louveau T."/>
            <person name="Stephenson M.J."/>
            <person name="Osbourn A."/>
        </authorList>
    </citation>
    <scope>NUCLEOTIDE SEQUENCE</scope>
    <source>
        <strain evidence="22">S10</strain>
    </source>
</reference>
<evidence type="ECO:0000256" key="14">
    <source>
        <dbReference type="ARBA" id="ARBA00022989"/>
    </source>
</evidence>
<dbReference type="Pfam" id="PF00069">
    <property type="entry name" value="Pkinase"/>
    <property type="match status" value="1"/>
</dbReference>
<evidence type="ECO:0000256" key="5">
    <source>
        <dbReference type="ARBA" id="ARBA00022553"/>
    </source>
</evidence>
<keyword evidence="11" id="KW-0547">Nucleotide-binding</keyword>
<evidence type="ECO:0000256" key="11">
    <source>
        <dbReference type="ARBA" id="ARBA00022741"/>
    </source>
</evidence>
<dbReference type="GO" id="GO:0004674">
    <property type="term" value="F:protein serine/threonine kinase activity"/>
    <property type="evidence" value="ECO:0007669"/>
    <property type="project" value="UniProtKB-KW"/>
</dbReference>
<comment type="caution">
    <text evidence="22">The sequence shown here is derived from an EMBL/GenBank/DDBJ whole genome shotgun (WGS) entry which is preliminary data.</text>
</comment>
<keyword evidence="15 20" id="KW-0472">Membrane</keyword>
<keyword evidence="14 20" id="KW-1133">Transmembrane helix</keyword>
<feature type="transmembrane region" description="Helical" evidence="20">
    <location>
        <begin position="495"/>
        <end position="518"/>
    </location>
</feature>
<keyword evidence="12 22" id="KW-0418">Kinase</keyword>
<dbReference type="FunFam" id="1.10.510.10:FF:000358">
    <property type="entry name" value="Putative leucine-rich repeat receptor-like serine/threonine-protein kinase"/>
    <property type="match status" value="1"/>
</dbReference>
<dbReference type="SMART" id="SM00220">
    <property type="entry name" value="S_TKc"/>
    <property type="match status" value="1"/>
</dbReference>
<dbReference type="FunFam" id="3.30.200.20:FF:000661">
    <property type="entry name" value="Serine-threonine protein kinase plant-type"/>
    <property type="match status" value="1"/>
</dbReference>
<evidence type="ECO:0000256" key="17">
    <source>
        <dbReference type="ARBA" id="ARBA00023180"/>
    </source>
</evidence>
<keyword evidence="6" id="KW-0433">Leucine-rich repeat</keyword>
<keyword evidence="17" id="KW-0325">Glycoprotein</keyword>
<comment type="subcellular location">
    <subcellularLocation>
        <location evidence="1">Cell membrane</location>
        <topology evidence="1">Single-pass membrane protein</topology>
    </subcellularLocation>
</comment>
<dbReference type="GO" id="GO:0005886">
    <property type="term" value="C:plasma membrane"/>
    <property type="evidence" value="ECO:0007669"/>
    <property type="project" value="UniProtKB-SubCell"/>
</dbReference>
<evidence type="ECO:0000256" key="13">
    <source>
        <dbReference type="ARBA" id="ARBA00022840"/>
    </source>
</evidence>
<dbReference type="AlphaFoldDB" id="A0AAD7KWJ0"/>
<keyword evidence="3" id="KW-1003">Cell membrane</keyword>
<evidence type="ECO:0000313" key="23">
    <source>
        <dbReference type="Proteomes" id="UP001163823"/>
    </source>
</evidence>
<proteinExistence type="predicted"/>
<keyword evidence="23" id="KW-1185">Reference proteome</keyword>
<dbReference type="Gene3D" id="3.80.10.10">
    <property type="entry name" value="Ribonuclease Inhibitor"/>
    <property type="match status" value="2"/>
</dbReference>
<evidence type="ECO:0000256" key="2">
    <source>
        <dbReference type="ARBA" id="ARBA00012513"/>
    </source>
</evidence>
<dbReference type="Pfam" id="PF13855">
    <property type="entry name" value="LRR_8"/>
    <property type="match status" value="1"/>
</dbReference>
<dbReference type="InterPro" id="IPR032675">
    <property type="entry name" value="LRR_dom_sf"/>
</dbReference>
<gene>
    <name evidence="22" type="ORF">O6P43_031968</name>
</gene>
<evidence type="ECO:0000256" key="20">
    <source>
        <dbReference type="SAM" id="Phobius"/>
    </source>
</evidence>
<dbReference type="SMART" id="SM00369">
    <property type="entry name" value="LRR_TYP"/>
    <property type="match status" value="6"/>
</dbReference>
<comment type="catalytic activity">
    <reaction evidence="18">
        <text>L-threonyl-[protein] + ATP = O-phospho-L-threonyl-[protein] + ADP + H(+)</text>
        <dbReference type="Rhea" id="RHEA:46608"/>
        <dbReference type="Rhea" id="RHEA-COMP:11060"/>
        <dbReference type="Rhea" id="RHEA-COMP:11605"/>
        <dbReference type="ChEBI" id="CHEBI:15378"/>
        <dbReference type="ChEBI" id="CHEBI:30013"/>
        <dbReference type="ChEBI" id="CHEBI:30616"/>
        <dbReference type="ChEBI" id="CHEBI:61977"/>
        <dbReference type="ChEBI" id="CHEBI:456216"/>
        <dbReference type="EC" id="2.7.11.1"/>
    </reaction>
</comment>
<keyword evidence="4" id="KW-0723">Serine/threonine-protein kinase</keyword>
<evidence type="ECO:0000256" key="16">
    <source>
        <dbReference type="ARBA" id="ARBA00023170"/>
    </source>
</evidence>
<dbReference type="InterPro" id="IPR011009">
    <property type="entry name" value="Kinase-like_dom_sf"/>
</dbReference>
<dbReference type="InterPro" id="IPR051809">
    <property type="entry name" value="Plant_receptor-like_S/T_kinase"/>
</dbReference>
<evidence type="ECO:0000256" key="18">
    <source>
        <dbReference type="ARBA" id="ARBA00047899"/>
    </source>
</evidence>
<keyword evidence="9" id="KW-0732">Signal</keyword>
<keyword evidence="7" id="KW-0808">Transferase</keyword>
<evidence type="ECO:0000256" key="7">
    <source>
        <dbReference type="ARBA" id="ARBA00022679"/>
    </source>
</evidence>
<dbReference type="PANTHER" id="PTHR27008:SF585">
    <property type="entry name" value="PROTEIN KINASE DOMAIN-CONTAINING PROTEIN"/>
    <property type="match status" value="1"/>
</dbReference>
<keyword evidence="16 22" id="KW-0675">Receptor</keyword>
<dbReference type="InterPro" id="IPR001611">
    <property type="entry name" value="Leu-rich_rpt"/>
</dbReference>
<evidence type="ECO:0000256" key="1">
    <source>
        <dbReference type="ARBA" id="ARBA00004162"/>
    </source>
</evidence>
<evidence type="ECO:0000256" key="8">
    <source>
        <dbReference type="ARBA" id="ARBA00022692"/>
    </source>
</evidence>
<keyword evidence="13" id="KW-0067">ATP-binding</keyword>
<name>A0AAD7KWJ0_QUISA</name>
<evidence type="ECO:0000259" key="21">
    <source>
        <dbReference type="PROSITE" id="PS50011"/>
    </source>
</evidence>
<evidence type="ECO:0000256" key="19">
    <source>
        <dbReference type="ARBA" id="ARBA00048679"/>
    </source>
</evidence>
<feature type="domain" description="Protein kinase" evidence="21">
    <location>
        <begin position="554"/>
        <end position="834"/>
    </location>
</feature>
<evidence type="ECO:0000256" key="12">
    <source>
        <dbReference type="ARBA" id="ARBA00022777"/>
    </source>
</evidence>
<dbReference type="PANTHER" id="PTHR27008">
    <property type="entry name" value="OS04G0122200 PROTEIN"/>
    <property type="match status" value="1"/>
</dbReference>
<dbReference type="Proteomes" id="UP001163823">
    <property type="component" value="Chromosome 13"/>
</dbReference>